<protein>
    <recommendedName>
        <fullName evidence="5">SPOR domain-containing protein</fullName>
    </recommendedName>
</protein>
<feature type="signal peptide" evidence="2">
    <location>
        <begin position="1"/>
        <end position="37"/>
    </location>
</feature>
<organism evidence="3 4">
    <name type="scientific">Prosthecodimorpha hirschii</name>
    <dbReference type="NCBI Taxonomy" id="665126"/>
    <lineage>
        <taxon>Bacteria</taxon>
        <taxon>Pseudomonadati</taxon>
        <taxon>Pseudomonadota</taxon>
        <taxon>Alphaproteobacteria</taxon>
        <taxon>Hyphomicrobiales</taxon>
        <taxon>Ancalomicrobiaceae</taxon>
        <taxon>Prosthecodimorpha</taxon>
    </lineage>
</organism>
<accession>A0A0P6VVW4</accession>
<dbReference type="Proteomes" id="UP000048984">
    <property type="component" value="Unassembled WGS sequence"/>
</dbReference>
<feature type="region of interest" description="Disordered" evidence="1">
    <location>
        <begin position="184"/>
        <end position="240"/>
    </location>
</feature>
<feature type="compositionally biased region" description="Low complexity" evidence="1">
    <location>
        <begin position="225"/>
        <end position="240"/>
    </location>
</feature>
<evidence type="ECO:0000256" key="1">
    <source>
        <dbReference type="SAM" id="MobiDB-lite"/>
    </source>
</evidence>
<evidence type="ECO:0000256" key="2">
    <source>
        <dbReference type="SAM" id="SignalP"/>
    </source>
</evidence>
<dbReference type="EMBL" id="LJYW01000001">
    <property type="protein sequence ID" value="KPL55504.1"/>
    <property type="molecule type" value="Genomic_DNA"/>
</dbReference>
<feature type="compositionally biased region" description="Low complexity" evidence="1">
    <location>
        <begin position="185"/>
        <end position="196"/>
    </location>
</feature>
<dbReference type="STRING" id="665126.ABB55_27410"/>
<feature type="compositionally biased region" description="Pro residues" evidence="1">
    <location>
        <begin position="197"/>
        <end position="208"/>
    </location>
</feature>
<reference evidence="3 4" key="1">
    <citation type="submission" date="2015-09" db="EMBL/GenBank/DDBJ databases">
        <authorList>
            <person name="Jackson K.R."/>
            <person name="Lunt B.L."/>
            <person name="Fisher J.N.B."/>
            <person name="Gardner A.V."/>
            <person name="Bailey M.E."/>
            <person name="Deus L.M."/>
            <person name="Earl A.S."/>
            <person name="Gibby P.D."/>
            <person name="Hartmann K.A."/>
            <person name="Liu J.E."/>
            <person name="Manci A.M."/>
            <person name="Nielsen D.A."/>
            <person name="Solomon M.B."/>
            <person name="Breakwell D.P."/>
            <person name="Burnett S.H."/>
            <person name="Grose J.H."/>
        </authorList>
    </citation>
    <scope>NUCLEOTIDE SEQUENCE [LARGE SCALE GENOMIC DNA]</scope>
    <source>
        <strain evidence="3 4">16</strain>
    </source>
</reference>
<keyword evidence="4" id="KW-1185">Reference proteome</keyword>
<evidence type="ECO:0000313" key="3">
    <source>
        <dbReference type="EMBL" id="KPL55504.1"/>
    </source>
</evidence>
<name>A0A0P6VVW4_9HYPH</name>
<comment type="caution">
    <text evidence="3">The sequence shown here is derived from an EMBL/GenBank/DDBJ whole genome shotgun (WGS) entry which is preliminary data.</text>
</comment>
<sequence length="452" mass="46498">MKVKETDLMRRKFRWMRPGTLAAAAVSLVALGDPAAAATLETARIANWTAVAHASDQTGEFSHCSMSVAYQSGTTLRFAIDRRYDWAMALLNPAWQLPPGQMARVNLVIDEFEPVVATAKAVSPTMMAIQLKDDSGLFDLFRRGLLLRIGIGRDSYNFRLDGTAEGLAWLLRCVTRYEPARTAQGLAGAPGTALPGAPTPRPAPPRPPEGATAEFRPLAPPSPGQPANGQGQGGAPAASGTVAAVGGTSVGGASAGTVASTGSVASTGAVAAGGGSGAAAAAPPPASQPAGSEAASIELRSESTVFLASLMAGAGVSDYRVMPPSDAPEKHRGADAIFSTDDGVMGTVRIVPEADPRGITERIVANDARTCAGQYASGNLPAPTARAEVAHIFTGCEQTGAPAAARYTVLTRRKGGHYVIGLYAQGAEAVLERLRQVDNSVRQASNALAGRF</sequence>
<dbReference type="AlphaFoldDB" id="A0A0P6VVW4"/>
<feature type="region of interest" description="Disordered" evidence="1">
    <location>
        <begin position="271"/>
        <end position="295"/>
    </location>
</feature>
<gene>
    <name evidence="3" type="ORF">ABB55_27410</name>
</gene>
<feature type="chain" id="PRO_5006131865" description="SPOR domain-containing protein" evidence="2">
    <location>
        <begin position="38"/>
        <end position="452"/>
    </location>
</feature>
<reference evidence="3 4" key="2">
    <citation type="submission" date="2015-10" db="EMBL/GenBank/DDBJ databases">
        <title>Draft Genome Sequence of Prosthecomicrobium hirschii ATCC 27832.</title>
        <authorList>
            <person name="Daniel J."/>
            <person name="Givan S.A."/>
            <person name="Brun Y.V."/>
            <person name="Brown P.J."/>
        </authorList>
    </citation>
    <scope>NUCLEOTIDE SEQUENCE [LARGE SCALE GENOMIC DNA]</scope>
    <source>
        <strain evidence="3 4">16</strain>
    </source>
</reference>
<keyword evidence="2" id="KW-0732">Signal</keyword>
<evidence type="ECO:0008006" key="5">
    <source>
        <dbReference type="Google" id="ProtNLM"/>
    </source>
</evidence>
<proteinExistence type="predicted"/>
<evidence type="ECO:0000313" key="4">
    <source>
        <dbReference type="Proteomes" id="UP000048984"/>
    </source>
</evidence>